<evidence type="ECO:0000313" key="2">
    <source>
        <dbReference type="Proteomes" id="UP001497522"/>
    </source>
</evidence>
<sequence length="129" mass="14678">MGLEKSLQFPKDAMDVMAQTYRSVEDATHRDTSVKRFKEMAKAPKEKKKNRRRRFGFQDFLISRDSGPYSVVKDVGSQKVDITIGQLVAMMPSARRELRKRLSTPKVPKVPTPLNAIAAERECDPIIDV</sequence>
<dbReference type="Proteomes" id="UP001497522">
    <property type="component" value="Chromosome 17"/>
</dbReference>
<reference evidence="1" key="1">
    <citation type="submission" date="2024-03" db="EMBL/GenBank/DDBJ databases">
        <authorList>
            <consortium name="ELIXIR-Norway"/>
            <consortium name="Elixir Norway"/>
        </authorList>
    </citation>
    <scope>NUCLEOTIDE SEQUENCE</scope>
</reference>
<keyword evidence="2" id="KW-1185">Reference proteome</keyword>
<organism evidence="1 2">
    <name type="scientific">Sphagnum jensenii</name>
    <dbReference type="NCBI Taxonomy" id="128206"/>
    <lineage>
        <taxon>Eukaryota</taxon>
        <taxon>Viridiplantae</taxon>
        <taxon>Streptophyta</taxon>
        <taxon>Embryophyta</taxon>
        <taxon>Bryophyta</taxon>
        <taxon>Sphagnophytina</taxon>
        <taxon>Sphagnopsida</taxon>
        <taxon>Sphagnales</taxon>
        <taxon>Sphagnaceae</taxon>
        <taxon>Sphagnum</taxon>
    </lineage>
</organism>
<protein>
    <submittedName>
        <fullName evidence="1">Uncharacterized protein</fullName>
    </submittedName>
</protein>
<dbReference type="EMBL" id="OZ023718">
    <property type="protein sequence ID" value="CAK9867234.1"/>
    <property type="molecule type" value="Genomic_DNA"/>
</dbReference>
<evidence type="ECO:0000313" key="1">
    <source>
        <dbReference type="EMBL" id="CAK9867234.1"/>
    </source>
</evidence>
<proteinExistence type="predicted"/>
<name>A0ABP1AXB4_9BRYO</name>
<gene>
    <name evidence="1" type="ORF">CSSPJE1EN2_LOCUS10229</name>
</gene>
<accession>A0ABP1AXB4</accession>